<evidence type="ECO:0000313" key="3">
    <source>
        <dbReference type="Proteomes" id="UP000218231"/>
    </source>
</evidence>
<reference evidence="2 3" key="1">
    <citation type="journal article" date="2017" name="Curr. Biol.">
        <title>Genome architecture and evolution of a unichromosomal asexual nematode.</title>
        <authorList>
            <person name="Fradin H."/>
            <person name="Zegar C."/>
            <person name="Gutwein M."/>
            <person name="Lucas J."/>
            <person name="Kovtun M."/>
            <person name="Corcoran D."/>
            <person name="Baugh L.R."/>
            <person name="Kiontke K."/>
            <person name="Gunsalus K."/>
            <person name="Fitch D.H."/>
            <person name="Piano F."/>
        </authorList>
    </citation>
    <scope>NUCLEOTIDE SEQUENCE [LARGE SCALE GENOMIC DNA]</scope>
    <source>
        <strain evidence="2">PF1309</strain>
    </source>
</reference>
<feature type="region of interest" description="Disordered" evidence="1">
    <location>
        <begin position="1"/>
        <end position="36"/>
    </location>
</feature>
<proteinExistence type="predicted"/>
<comment type="caution">
    <text evidence="2">The sequence shown here is derived from an EMBL/GenBank/DDBJ whole genome shotgun (WGS) entry which is preliminary data.</text>
</comment>
<keyword evidence="3" id="KW-1185">Reference proteome</keyword>
<organism evidence="2 3">
    <name type="scientific">Diploscapter pachys</name>
    <dbReference type="NCBI Taxonomy" id="2018661"/>
    <lineage>
        <taxon>Eukaryota</taxon>
        <taxon>Metazoa</taxon>
        <taxon>Ecdysozoa</taxon>
        <taxon>Nematoda</taxon>
        <taxon>Chromadorea</taxon>
        <taxon>Rhabditida</taxon>
        <taxon>Rhabditina</taxon>
        <taxon>Rhabditomorpha</taxon>
        <taxon>Rhabditoidea</taxon>
        <taxon>Rhabditidae</taxon>
        <taxon>Diploscapter</taxon>
    </lineage>
</organism>
<dbReference type="Proteomes" id="UP000218231">
    <property type="component" value="Unassembled WGS sequence"/>
</dbReference>
<dbReference type="EMBL" id="LIAE01006066">
    <property type="protein sequence ID" value="PAV92712.1"/>
    <property type="molecule type" value="Genomic_DNA"/>
</dbReference>
<protein>
    <submittedName>
        <fullName evidence="2">Uncharacterized protein</fullName>
    </submittedName>
</protein>
<name>A0A2A2M2L6_9BILA</name>
<feature type="compositionally biased region" description="Basic and acidic residues" evidence="1">
    <location>
        <begin position="1"/>
        <end position="34"/>
    </location>
</feature>
<evidence type="ECO:0000313" key="2">
    <source>
        <dbReference type="EMBL" id="PAV92712.1"/>
    </source>
</evidence>
<sequence>MEPVDDRVAAEDLGGHRREQAQDRKFGDGQRDLRAVPGGAPAVEVEGQAAVAEHAPLLDLRRAGGGSAQDRHDARHHLARGEGLHDIIVGAEFDAEHAVDFVVAAGQEQDRRVAATILGAAQAAADLQPVHPRHVDVEDDEVGLVRLRHRKARLAVRRLDR</sequence>
<dbReference type="AlphaFoldDB" id="A0A2A2M2L6"/>
<accession>A0A2A2M2L6</accession>
<dbReference type="AntiFam" id="ANF00198">
    <property type="entry name" value="Shadow ORF (opposite pilG)"/>
</dbReference>
<gene>
    <name evidence="2" type="ORF">WR25_02234</name>
</gene>
<evidence type="ECO:0000256" key="1">
    <source>
        <dbReference type="SAM" id="MobiDB-lite"/>
    </source>
</evidence>